<dbReference type="GO" id="GO:0016020">
    <property type="term" value="C:membrane"/>
    <property type="evidence" value="ECO:0007669"/>
    <property type="project" value="UniProtKB-SubCell"/>
</dbReference>
<comment type="subcellular location">
    <subcellularLocation>
        <location evidence="1">Membrane</location>
        <topology evidence="1">Multi-pass membrane protein</topology>
    </subcellularLocation>
</comment>
<dbReference type="AlphaFoldDB" id="A0A5E4QV54"/>
<evidence type="ECO:0000256" key="4">
    <source>
        <dbReference type="ARBA" id="ARBA00022692"/>
    </source>
</evidence>
<dbReference type="Pfam" id="PF00083">
    <property type="entry name" value="Sugar_tr"/>
    <property type="match status" value="2"/>
</dbReference>
<keyword evidence="3" id="KW-0813">Transport</keyword>
<evidence type="ECO:0000256" key="6">
    <source>
        <dbReference type="ARBA" id="ARBA00023136"/>
    </source>
</evidence>
<organism evidence="8 9">
    <name type="scientific">Leptidea sinapis</name>
    <dbReference type="NCBI Taxonomy" id="189913"/>
    <lineage>
        <taxon>Eukaryota</taxon>
        <taxon>Metazoa</taxon>
        <taxon>Ecdysozoa</taxon>
        <taxon>Arthropoda</taxon>
        <taxon>Hexapoda</taxon>
        <taxon>Insecta</taxon>
        <taxon>Pterygota</taxon>
        <taxon>Neoptera</taxon>
        <taxon>Endopterygota</taxon>
        <taxon>Lepidoptera</taxon>
        <taxon>Glossata</taxon>
        <taxon>Ditrysia</taxon>
        <taxon>Papilionoidea</taxon>
        <taxon>Pieridae</taxon>
        <taxon>Dismorphiinae</taxon>
        <taxon>Leptidea</taxon>
    </lineage>
</organism>
<comment type="similarity">
    <text evidence="2">Belongs to the major facilitator superfamily.</text>
</comment>
<keyword evidence="6 7" id="KW-0472">Membrane</keyword>
<evidence type="ECO:0000256" key="2">
    <source>
        <dbReference type="ARBA" id="ARBA00008335"/>
    </source>
</evidence>
<keyword evidence="9" id="KW-1185">Reference proteome</keyword>
<dbReference type="PANTHER" id="PTHR23511:SF34">
    <property type="entry name" value="SYNAPTIC VESICLE GLYCOPROTEIN 2"/>
    <property type="match status" value="1"/>
</dbReference>
<feature type="transmembrane region" description="Helical" evidence="7">
    <location>
        <begin position="117"/>
        <end position="136"/>
    </location>
</feature>
<dbReference type="Proteomes" id="UP000324832">
    <property type="component" value="Unassembled WGS sequence"/>
</dbReference>
<accession>A0A5E4QV54</accession>
<dbReference type="InterPro" id="IPR036259">
    <property type="entry name" value="MFS_trans_sf"/>
</dbReference>
<dbReference type="Gene3D" id="1.20.1250.20">
    <property type="entry name" value="MFS general substrate transporter like domains"/>
    <property type="match status" value="2"/>
</dbReference>
<protein>
    <recommendedName>
        <fullName evidence="10">Major facilitator superfamily (MFS) profile domain-containing protein</fullName>
    </recommendedName>
</protein>
<dbReference type="EMBL" id="FZQP02005377">
    <property type="protein sequence ID" value="VVD01484.1"/>
    <property type="molecule type" value="Genomic_DNA"/>
</dbReference>
<evidence type="ECO:0000256" key="7">
    <source>
        <dbReference type="SAM" id="Phobius"/>
    </source>
</evidence>
<name>A0A5E4QV54_9NEOP</name>
<dbReference type="PANTHER" id="PTHR23511">
    <property type="entry name" value="SYNAPTIC VESICLE GLYCOPROTEIN 2"/>
    <property type="match status" value="1"/>
</dbReference>
<evidence type="ECO:0000313" key="8">
    <source>
        <dbReference type="EMBL" id="VVD01484.1"/>
    </source>
</evidence>
<feature type="transmembrane region" description="Helical" evidence="7">
    <location>
        <begin position="182"/>
        <end position="201"/>
    </location>
</feature>
<dbReference type="InterPro" id="IPR005828">
    <property type="entry name" value="MFS_sugar_transport-like"/>
</dbReference>
<evidence type="ECO:0000256" key="5">
    <source>
        <dbReference type="ARBA" id="ARBA00022989"/>
    </source>
</evidence>
<evidence type="ECO:0000313" key="9">
    <source>
        <dbReference type="Proteomes" id="UP000324832"/>
    </source>
</evidence>
<proteinExistence type="inferred from homology"/>
<sequence length="284" mass="30961">MNENKKVDFEEALEKAAFVCVAYGTTIIIPASTCELETSVTQRGFLAAGPIIGQYFQSLTMLSECVPARKRNMVVLLASCWALLGQGIMAVLAIPIIPLTFSIPLPTLGIYWNSWRTLLMVYSVPSIVSAVWLGFMQESPKFMYSKGRVDEALQILQKIHKINHLGSPEEFGVINRVGRRNMVIIIASVCGLCGIAVNLVHNVFASGIFFLIFLFGIVVMGLYTAIAVSLFPTHLRALAVSLSISGGRIGTFATVQILNQLLESNCEAGFYGFASIFALVQVGR</sequence>
<dbReference type="GO" id="GO:0022857">
    <property type="term" value="F:transmembrane transporter activity"/>
    <property type="evidence" value="ECO:0007669"/>
    <property type="project" value="InterPro"/>
</dbReference>
<keyword evidence="5 7" id="KW-1133">Transmembrane helix</keyword>
<dbReference type="SUPFAM" id="SSF103473">
    <property type="entry name" value="MFS general substrate transporter"/>
    <property type="match status" value="1"/>
</dbReference>
<feature type="transmembrane region" description="Helical" evidence="7">
    <location>
        <begin position="74"/>
        <end position="97"/>
    </location>
</feature>
<evidence type="ECO:0008006" key="10">
    <source>
        <dbReference type="Google" id="ProtNLM"/>
    </source>
</evidence>
<feature type="transmembrane region" description="Helical" evidence="7">
    <location>
        <begin position="207"/>
        <end position="231"/>
    </location>
</feature>
<keyword evidence="4 7" id="KW-0812">Transmembrane</keyword>
<reference evidence="8 9" key="1">
    <citation type="submission" date="2017-07" db="EMBL/GenBank/DDBJ databases">
        <authorList>
            <person name="Talla V."/>
            <person name="Backstrom N."/>
        </authorList>
    </citation>
    <scope>NUCLEOTIDE SEQUENCE [LARGE SCALE GENOMIC DNA]</scope>
</reference>
<gene>
    <name evidence="8" type="ORF">LSINAPIS_LOCUS11896</name>
</gene>
<evidence type="ECO:0000256" key="3">
    <source>
        <dbReference type="ARBA" id="ARBA00022448"/>
    </source>
</evidence>
<evidence type="ECO:0000256" key="1">
    <source>
        <dbReference type="ARBA" id="ARBA00004141"/>
    </source>
</evidence>